<dbReference type="AlphaFoldDB" id="A0A9P5ED10"/>
<dbReference type="Proteomes" id="UP000737391">
    <property type="component" value="Unassembled WGS sequence"/>
</dbReference>
<dbReference type="PANTHER" id="PTHR33048:SF124">
    <property type="entry name" value="INTEGRAL MEMBRANE PROTEIN"/>
    <property type="match status" value="1"/>
</dbReference>
<feature type="transmembrane region" description="Helical" evidence="6">
    <location>
        <begin position="110"/>
        <end position="134"/>
    </location>
</feature>
<dbReference type="Pfam" id="PF20684">
    <property type="entry name" value="Fung_rhodopsin"/>
    <property type="match status" value="1"/>
</dbReference>
<evidence type="ECO:0000256" key="4">
    <source>
        <dbReference type="ARBA" id="ARBA00023136"/>
    </source>
</evidence>
<dbReference type="GO" id="GO:0016020">
    <property type="term" value="C:membrane"/>
    <property type="evidence" value="ECO:0007669"/>
    <property type="project" value="UniProtKB-SubCell"/>
</dbReference>
<protein>
    <submittedName>
        <fullName evidence="8">Integral membrane</fullName>
    </submittedName>
</protein>
<evidence type="ECO:0000313" key="8">
    <source>
        <dbReference type="EMBL" id="KAF4496342.1"/>
    </source>
</evidence>
<keyword evidence="2 6" id="KW-0812">Transmembrane</keyword>
<evidence type="ECO:0000256" key="3">
    <source>
        <dbReference type="ARBA" id="ARBA00022989"/>
    </source>
</evidence>
<dbReference type="PANTHER" id="PTHR33048">
    <property type="entry name" value="PTH11-LIKE INTEGRAL MEMBRANE PROTEIN (AFU_ORTHOLOGUE AFUA_5G11245)"/>
    <property type="match status" value="1"/>
</dbReference>
<reference evidence="8" key="1">
    <citation type="submission" date="2020-01" db="EMBL/GenBank/DDBJ databases">
        <title>Identification and distribution of gene clusters putatively required for synthesis of sphingolipid metabolism inhibitors in phylogenetically diverse species of the filamentous fungus Fusarium.</title>
        <authorList>
            <person name="Kim H.-S."/>
            <person name="Busman M."/>
            <person name="Brown D.W."/>
            <person name="Divon H."/>
            <person name="Uhlig S."/>
            <person name="Proctor R.H."/>
        </authorList>
    </citation>
    <scope>NUCLEOTIDE SEQUENCE</scope>
    <source>
        <strain evidence="8">NRRL 31653</strain>
    </source>
</reference>
<evidence type="ECO:0000256" key="6">
    <source>
        <dbReference type="SAM" id="Phobius"/>
    </source>
</evidence>
<feature type="transmembrane region" description="Helical" evidence="6">
    <location>
        <begin position="32"/>
        <end position="56"/>
    </location>
</feature>
<gene>
    <name evidence="8" type="ORF">FAGAP_7512</name>
</gene>
<feature type="transmembrane region" description="Helical" evidence="6">
    <location>
        <begin position="259"/>
        <end position="281"/>
    </location>
</feature>
<proteinExistence type="inferred from homology"/>
<accession>A0A9P5ED10</accession>
<dbReference type="EMBL" id="LUFC02000549">
    <property type="protein sequence ID" value="KAF4496342.1"/>
    <property type="molecule type" value="Genomic_DNA"/>
</dbReference>
<feature type="transmembrane region" description="Helical" evidence="6">
    <location>
        <begin position="68"/>
        <end position="90"/>
    </location>
</feature>
<name>A0A9P5ED10_9HYPO</name>
<keyword evidence="4 6" id="KW-0472">Membrane</keyword>
<feature type="domain" description="Rhodopsin" evidence="7">
    <location>
        <begin position="53"/>
        <end position="289"/>
    </location>
</feature>
<dbReference type="OrthoDB" id="5273647at2759"/>
<keyword evidence="3 6" id="KW-1133">Transmembrane helix</keyword>
<comment type="similarity">
    <text evidence="5">Belongs to the SAT4 family.</text>
</comment>
<feature type="transmembrane region" description="Helical" evidence="6">
    <location>
        <begin position="141"/>
        <end position="168"/>
    </location>
</feature>
<dbReference type="InterPro" id="IPR052337">
    <property type="entry name" value="SAT4-like"/>
</dbReference>
<comment type="caution">
    <text evidence="8">The sequence shown here is derived from an EMBL/GenBank/DDBJ whole genome shotgun (WGS) entry which is preliminary data.</text>
</comment>
<comment type="subcellular location">
    <subcellularLocation>
        <location evidence="1">Membrane</location>
        <topology evidence="1">Multi-pass membrane protein</topology>
    </subcellularLocation>
</comment>
<evidence type="ECO:0000313" key="9">
    <source>
        <dbReference type="Proteomes" id="UP000737391"/>
    </source>
</evidence>
<evidence type="ECO:0000256" key="1">
    <source>
        <dbReference type="ARBA" id="ARBA00004141"/>
    </source>
</evidence>
<keyword evidence="9" id="KW-1185">Reference proteome</keyword>
<evidence type="ECO:0000259" key="7">
    <source>
        <dbReference type="Pfam" id="PF20684"/>
    </source>
</evidence>
<evidence type="ECO:0000256" key="5">
    <source>
        <dbReference type="ARBA" id="ARBA00038359"/>
    </source>
</evidence>
<sequence length="349" mass="38308">MITVDGVDVWLAPPDGSHVNYTNPQTDIATVIASYCAFCITLTIPVILGPSLYAAYYIHRKRHIEHYMIIPASILTLASGILTIISLQKGVLGVHAWEMSMDDAIWKRKFMLATILLGILGTALARLGCCILYYRISHLKWYYYVIIGTAVLIIVPSIVVWFLLLFACRPIEAAWNLGMFTEAHCMDIYPFHILHAIVGGLVDLILIFVTIYTTLPLRMPWKTKVVIVAFFSSGLLTLGAAVARLAILITGLKKPDTTLVLAQVTICLIFETSFAIICGSLPNFRKFIERFILDVSEIPQPLTDRGMNCGQGSGPEGLALHTFGGTRMNGGPNPIETGCYGSSEVLIAA</sequence>
<organism evidence="8 9">
    <name type="scientific">Fusarium agapanthi</name>
    <dbReference type="NCBI Taxonomy" id="1803897"/>
    <lineage>
        <taxon>Eukaryota</taxon>
        <taxon>Fungi</taxon>
        <taxon>Dikarya</taxon>
        <taxon>Ascomycota</taxon>
        <taxon>Pezizomycotina</taxon>
        <taxon>Sordariomycetes</taxon>
        <taxon>Hypocreomycetidae</taxon>
        <taxon>Hypocreales</taxon>
        <taxon>Nectriaceae</taxon>
        <taxon>Fusarium</taxon>
        <taxon>Fusarium fujikuroi species complex</taxon>
    </lineage>
</organism>
<feature type="transmembrane region" description="Helical" evidence="6">
    <location>
        <begin position="188"/>
        <end position="213"/>
    </location>
</feature>
<evidence type="ECO:0000256" key="2">
    <source>
        <dbReference type="ARBA" id="ARBA00022692"/>
    </source>
</evidence>
<feature type="transmembrane region" description="Helical" evidence="6">
    <location>
        <begin position="225"/>
        <end position="247"/>
    </location>
</feature>
<dbReference type="InterPro" id="IPR049326">
    <property type="entry name" value="Rhodopsin_dom_fungi"/>
</dbReference>